<dbReference type="SUPFAM" id="SSF55931">
    <property type="entry name" value="Glutamine synthetase/guanido kinase"/>
    <property type="match status" value="1"/>
</dbReference>
<keyword evidence="4 10" id="KW-0547">Nucleotide-binding</keyword>
<dbReference type="GO" id="GO:0005524">
    <property type="term" value="F:ATP binding"/>
    <property type="evidence" value="ECO:0007669"/>
    <property type="project" value="UniProtKB-KW"/>
</dbReference>
<evidence type="ECO:0000256" key="10">
    <source>
        <dbReference type="HAMAP-Rule" id="MF_00121"/>
    </source>
</evidence>
<dbReference type="InterPro" id="IPR017958">
    <property type="entry name" value="Gln-tRNA_amidoTrfase_suB_CS"/>
</dbReference>
<dbReference type="InterPro" id="IPR018027">
    <property type="entry name" value="Asn/Gln_amidotransferase"/>
</dbReference>
<keyword evidence="12" id="KW-0808">Transferase</keyword>
<dbReference type="InterPro" id="IPR023168">
    <property type="entry name" value="GatB_Yqey_C_2"/>
</dbReference>
<dbReference type="SMART" id="SM00845">
    <property type="entry name" value="GatB_Yqey"/>
    <property type="match status" value="1"/>
</dbReference>
<evidence type="ECO:0000256" key="8">
    <source>
        <dbReference type="ARBA" id="ARBA00047380"/>
    </source>
</evidence>
<organism evidence="12 13">
    <name type="scientific">Faecalicoccus acidiformans</name>
    <dbReference type="NCBI Taxonomy" id="915173"/>
    <lineage>
        <taxon>Bacteria</taxon>
        <taxon>Bacillati</taxon>
        <taxon>Bacillota</taxon>
        <taxon>Erysipelotrichia</taxon>
        <taxon>Erysipelotrichales</taxon>
        <taxon>Erysipelotrichaceae</taxon>
        <taxon>Faecalicoccus</taxon>
    </lineage>
</organism>
<evidence type="ECO:0000313" key="12">
    <source>
        <dbReference type="EMBL" id="MBB5185130.1"/>
    </source>
</evidence>
<dbReference type="RefSeq" id="WP_183375727.1">
    <property type="nucleotide sequence ID" value="NZ_JACHHD010000010.1"/>
</dbReference>
<comment type="function">
    <text evidence="7 10">Allows the formation of correctly charged Asn-tRNA(Asn) or Gln-tRNA(Gln) through the transamidation of misacylated Asp-tRNA(Asn) or Glu-tRNA(Gln) in organisms which lack either or both of asparaginyl-tRNA or glutaminyl-tRNA synthetases. The reaction takes place in the presence of glutamine and ATP through an activated phospho-Asp-tRNA(Asn) or phospho-Glu-tRNA(Gln).</text>
</comment>
<comment type="similarity">
    <text evidence="1 10">Belongs to the GatB/GatE family. GatB subfamily.</text>
</comment>
<evidence type="ECO:0000256" key="4">
    <source>
        <dbReference type="ARBA" id="ARBA00022741"/>
    </source>
</evidence>
<dbReference type="Pfam" id="PF02637">
    <property type="entry name" value="GatB_Yqey"/>
    <property type="match status" value="1"/>
</dbReference>
<comment type="subunit">
    <text evidence="2 10">Heterotrimer of A, B and C subunits.</text>
</comment>
<keyword evidence="6 10" id="KW-0648">Protein biosynthesis</keyword>
<dbReference type="GO" id="GO:0006412">
    <property type="term" value="P:translation"/>
    <property type="evidence" value="ECO:0007669"/>
    <property type="project" value="UniProtKB-UniRule"/>
</dbReference>
<dbReference type="InterPro" id="IPR004413">
    <property type="entry name" value="GatB"/>
</dbReference>
<dbReference type="InterPro" id="IPR014746">
    <property type="entry name" value="Gln_synth/guanido_kin_cat_dom"/>
</dbReference>
<dbReference type="EMBL" id="JACHHD010000010">
    <property type="protein sequence ID" value="MBB5185130.1"/>
    <property type="molecule type" value="Genomic_DNA"/>
</dbReference>
<evidence type="ECO:0000256" key="3">
    <source>
        <dbReference type="ARBA" id="ARBA00022598"/>
    </source>
</evidence>
<name>A0A7W8D0T6_9FIRM</name>
<dbReference type="InterPro" id="IPR006075">
    <property type="entry name" value="Asn/Gln-tRNA_Trfase_suB/E_cat"/>
</dbReference>
<dbReference type="HAMAP" id="MF_00121">
    <property type="entry name" value="GatB"/>
    <property type="match status" value="1"/>
</dbReference>
<evidence type="ECO:0000256" key="1">
    <source>
        <dbReference type="ARBA" id="ARBA00005306"/>
    </source>
</evidence>
<evidence type="ECO:0000259" key="11">
    <source>
        <dbReference type="SMART" id="SM00845"/>
    </source>
</evidence>
<proteinExistence type="inferred from homology"/>
<evidence type="ECO:0000256" key="5">
    <source>
        <dbReference type="ARBA" id="ARBA00022840"/>
    </source>
</evidence>
<dbReference type="Proteomes" id="UP000521313">
    <property type="component" value="Unassembled WGS sequence"/>
</dbReference>
<dbReference type="EC" id="6.3.5.-" evidence="10"/>
<keyword evidence="5 10" id="KW-0067">ATP-binding</keyword>
<dbReference type="Pfam" id="PF02934">
    <property type="entry name" value="GatB_N"/>
    <property type="match status" value="1"/>
</dbReference>
<accession>A0A7W8D0T6</accession>
<dbReference type="PANTHER" id="PTHR11659">
    <property type="entry name" value="GLUTAMYL-TRNA GLN AMIDOTRANSFERASE SUBUNIT B MITOCHONDRIAL AND PROKARYOTIC PET112-RELATED"/>
    <property type="match status" value="1"/>
</dbReference>
<dbReference type="PANTHER" id="PTHR11659:SF0">
    <property type="entry name" value="GLUTAMYL-TRNA(GLN) AMIDOTRANSFERASE SUBUNIT B, MITOCHONDRIAL"/>
    <property type="match status" value="1"/>
</dbReference>
<dbReference type="Gene3D" id="1.10.10.410">
    <property type="match status" value="1"/>
</dbReference>
<dbReference type="NCBIfam" id="NF004012">
    <property type="entry name" value="PRK05477.1-2"/>
    <property type="match status" value="1"/>
</dbReference>
<dbReference type="GO" id="GO:0016740">
    <property type="term" value="F:transferase activity"/>
    <property type="evidence" value="ECO:0007669"/>
    <property type="project" value="UniProtKB-KW"/>
</dbReference>
<evidence type="ECO:0000256" key="6">
    <source>
        <dbReference type="ARBA" id="ARBA00022917"/>
    </source>
</evidence>
<dbReference type="SUPFAM" id="SSF89095">
    <property type="entry name" value="GatB/YqeY motif"/>
    <property type="match status" value="1"/>
</dbReference>
<dbReference type="PROSITE" id="PS01234">
    <property type="entry name" value="GATB"/>
    <property type="match status" value="1"/>
</dbReference>
<evidence type="ECO:0000256" key="9">
    <source>
        <dbReference type="ARBA" id="ARBA00047913"/>
    </source>
</evidence>
<dbReference type="NCBIfam" id="TIGR00133">
    <property type="entry name" value="gatB"/>
    <property type="match status" value="1"/>
</dbReference>
<dbReference type="InterPro" id="IPR003789">
    <property type="entry name" value="Asn/Gln_tRNA_amidoTrase-B-like"/>
</dbReference>
<keyword evidence="3 10" id="KW-0436">Ligase</keyword>
<evidence type="ECO:0000256" key="2">
    <source>
        <dbReference type="ARBA" id="ARBA00011123"/>
    </source>
</evidence>
<dbReference type="AlphaFoldDB" id="A0A7W8D0T6"/>
<dbReference type="InterPro" id="IPR017959">
    <property type="entry name" value="Asn/Gln-tRNA_amidoTrfase_suB/E"/>
</dbReference>
<comment type="catalytic activity">
    <reaction evidence="8 10">
        <text>L-aspartyl-tRNA(Asn) + L-glutamine + ATP + H2O = L-asparaginyl-tRNA(Asn) + L-glutamate + ADP + phosphate + 2 H(+)</text>
        <dbReference type="Rhea" id="RHEA:14513"/>
        <dbReference type="Rhea" id="RHEA-COMP:9674"/>
        <dbReference type="Rhea" id="RHEA-COMP:9677"/>
        <dbReference type="ChEBI" id="CHEBI:15377"/>
        <dbReference type="ChEBI" id="CHEBI:15378"/>
        <dbReference type="ChEBI" id="CHEBI:29985"/>
        <dbReference type="ChEBI" id="CHEBI:30616"/>
        <dbReference type="ChEBI" id="CHEBI:43474"/>
        <dbReference type="ChEBI" id="CHEBI:58359"/>
        <dbReference type="ChEBI" id="CHEBI:78515"/>
        <dbReference type="ChEBI" id="CHEBI:78516"/>
        <dbReference type="ChEBI" id="CHEBI:456216"/>
    </reaction>
</comment>
<reference evidence="12 13" key="1">
    <citation type="submission" date="2020-08" db="EMBL/GenBank/DDBJ databases">
        <title>Genomic Encyclopedia of Type Strains, Phase IV (KMG-IV): sequencing the most valuable type-strain genomes for metagenomic binning, comparative biology and taxonomic classification.</title>
        <authorList>
            <person name="Goeker M."/>
        </authorList>
    </citation>
    <scope>NUCLEOTIDE SEQUENCE [LARGE SCALE GENOMIC DNA]</scope>
    <source>
        <strain evidence="12 13">DSM 26963</strain>
    </source>
</reference>
<protein>
    <recommendedName>
        <fullName evidence="10">Aspartyl/glutamyl-tRNA(Asn/Gln) amidotransferase subunit B</fullName>
        <shortName evidence="10">Asp/Glu-ADT subunit B</shortName>
        <ecNumber evidence="10">6.3.5.-</ecNumber>
    </recommendedName>
</protein>
<evidence type="ECO:0000313" key="13">
    <source>
        <dbReference type="Proteomes" id="UP000521313"/>
    </source>
</evidence>
<gene>
    <name evidence="10" type="primary">gatB</name>
    <name evidence="12" type="ORF">HNQ43_001179</name>
</gene>
<evidence type="ECO:0000256" key="7">
    <source>
        <dbReference type="ARBA" id="ARBA00024799"/>
    </source>
</evidence>
<dbReference type="GO" id="GO:0050567">
    <property type="term" value="F:glutaminyl-tRNA synthase (glutamine-hydrolyzing) activity"/>
    <property type="evidence" value="ECO:0007669"/>
    <property type="project" value="UniProtKB-UniRule"/>
</dbReference>
<comment type="caution">
    <text evidence="12">The sequence shown here is derived from an EMBL/GenBank/DDBJ whole genome shotgun (WGS) entry which is preliminary data.</text>
</comment>
<sequence>MMDLYLHIGLEIHCELKTNTKMFSSSPIDYQASPNTLVQPFDVAFPGTLPTINQRAVELALRACDVLNCTIDSNLRFDRKHYFYPDLPKGYQITQAFHPLGKDGFLTINSQKILIERVHLEEDTAKLVHRDGYTSIDFNRCGIPLIEIVTRPVITSVEDACAFMAEILRLVTYLEISEGKMEKGQVRCDVNLSLSENPSDLGTKVEIKNLNSISHMRAALCYEVDRQKERIAHQHSIESQTRRYDEKEKKTVFLRAKNRKVDYRYMPDPNLPCVRLSREWIQEVLSKRPRTYQERFQQLTDKHRLSNRLAYDLLKQKEINDLYFEIVKYTRHFSVAANLLCADIRTWLKNHSGPILVKPEDIAFLINEIDLTIPYAKARGILKAGLEGKSIQKEWKAYQNLQLSSQDMDRLIQQTLAQNPKSVHDYLQGKDRALAYLVGQCMRLSKGNVDPQRAKDLLRRGIRNLERSTMDEEE</sequence>
<feature type="domain" description="Asn/Gln amidotransferase" evidence="11">
    <location>
        <begin position="321"/>
        <end position="462"/>
    </location>
</feature>
<comment type="catalytic activity">
    <reaction evidence="9 10">
        <text>L-glutamyl-tRNA(Gln) + L-glutamine + ATP + H2O = L-glutaminyl-tRNA(Gln) + L-glutamate + ADP + phosphate + H(+)</text>
        <dbReference type="Rhea" id="RHEA:17521"/>
        <dbReference type="Rhea" id="RHEA-COMP:9681"/>
        <dbReference type="Rhea" id="RHEA-COMP:9684"/>
        <dbReference type="ChEBI" id="CHEBI:15377"/>
        <dbReference type="ChEBI" id="CHEBI:15378"/>
        <dbReference type="ChEBI" id="CHEBI:29985"/>
        <dbReference type="ChEBI" id="CHEBI:30616"/>
        <dbReference type="ChEBI" id="CHEBI:43474"/>
        <dbReference type="ChEBI" id="CHEBI:58359"/>
        <dbReference type="ChEBI" id="CHEBI:78520"/>
        <dbReference type="ChEBI" id="CHEBI:78521"/>
        <dbReference type="ChEBI" id="CHEBI:456216"/>
    </reaction>
</comment>
<dbReference type="GO" id="GO:0070681">
    <property type="term" value="P:glutaminyl-tRNAGln biosynthesis via transamidation"/>
    <property type="evidence" value="ECO:0007669"/>
    <property type="project" value="TreeGrafter"/>
</dbReference>